<organism evidence="1">
    <name type="scientific">Eubacterium limosum</name>
    <dbReference type="NCBI Taxonomy" id="1736"/>
    <lineage>
        <taxon>Bacteria</taxon>
        <taxon>Bacillati</taxon>
        <taxon>Bacillota</taxon>
        <taxon>Clostridia</taxon>
        <taxon>Eubacteriales</taxon>
        <taxon>Eubacteriaceae</taxon>
        <taxon>Eubacterium</taxon>
    </lineage>
</organism>
<dbReference type="AlphaFoldDB" id="A0A6N3GJY7"/>
<protein>
    <submittedName>
        <fullName evidence="1">Uncharacterized protein</fullName>
    </submittedName>
</protein>
<evidence type="ECO:0000313" key="1">
    <source>
        <dbReference type="EMBL" id="VYU64273.1"/>
    </source>
</evidence>
<reference evidence="1" key="1">
    <citation type="submission" date="2019-11" db="EMBL/GenBank/DDBJ databases">
        <authorList>
            <person name="Feng L."/>
        </authorList>
    </citation>
    <scope>NUCLEOTIDE SEQUENCE</scope>
    <source>
        <strain evidence="1">ElimosumLFYP34</strain>
    </source>
</reference>
<sequence>MEHSKIKNIIIGILAVLLLAAVGFIAWYSTRPAAPELERSVVSLAPTPTGQQAPDGIQIPGYPQLAADSATGVVSVMFQNPEGNPCYFQIDLVLQDTGETIYKSGLLEPGTGIENPKLGTIPDPGVYSAVIVYNTRSLTDNSPMNGASIQTELTVQ</sequence>
<dbReference type="EMBL" id="CACRTR010000016">
    <property type="protein sequence ID" value="VYU64273.1"/>
    <property type="molecule type" value="Genomic_DNA"/>
</dbReference>
<name>A0A6N3GJY7_EUBLI</name>
<accession>A0A6N3GJY7</accession>
<proteinExistence type="predicted"/>
<gene>
    <name evidence="1" type="ORF">ELLFYP34_03949</name>
</gene>